<dbReference type="SMART" id="SM00885">
    <property type="entry name" value="D5_N"/>
    <property type="match status" value="1"/>
</dbReference>
<dbReference type="EMBL" id="JANSKX010000012">
    <property type="protein sequence ID" value="MCY1594347.1"/>
    <property type="molecule type" value="Genomic_DNA"/>
</dbReference>
<evidence type="ECO:0000256" key="2">
    <source>
        <dbReference type="ARBA" id="ARBA00022801"/>
    </source>
</evidence>
<protein>
    <submittedName>
        <fullName evidence="7">Phage/plasmid primase, P4 family</fullName>
    </submittedName>
</protein>
<comment type="caution">
    <text evidence="7">The sequence shown here is derived from an EMBL/GenBank/DDBJ whole genome shotgun (WGS) entry which is preliminary data.</text>
</comment>
<dbReference type="Pfam" id="PF03288">
    <property type="entry name" value="Pox_D5"/>
    <property type="match status" value="1"/>
</dbReference>
<dbReference type="NCBIfam" id="TIGR01613">
    <property type="entry name" value="primase_Cterm"/>
    <property type="match status" value="1"/>
</dbReference>
<dbReference type="GO" id="GO:0005524">
    <property type="term" value="F:ATP binding"/>
    <property type="evidence" value="ECO:0007669"/>
    <property type="project" value="UniProtKB-KW"/>
</dbReference>
<dbReference type="InterPro" id="IPR045455">
    <property type="entry name" value="NrS-1_pol-like_helicase"/>
</dbReference>
<evidence type="ECO:0000256" key="3">
    <source>
        <dbReference type="ARBA" id="ARBA00022806"/>
    </source>
</evidence>
<dbReference type="InterPro" id="IPR006500">
    <property type="entry name" value="Helicase_put_C_phage/plasmid"/>
</dbReference>
<dbReference type="InterPro" id="IPR004968">
    <property type="entry name" value="DNA_primase/NTPase_C"/>
</dbReference>
<dbReference type="RefSeq" id="WP_268218407.1">
    <property type="nucleotide sequence ID" value="NZ_JANSKX010000012.1"/>
</dbReference>
<dbReference type="AlphaFoldDB" id="A0A9Q4D5Z9"/>
<keyword evidence="1" id="KW-0547">Nucleotide-binding</keyword>
<keyword evidence="5" id="KW-0175">Coiled coil</keyword>
<dbReference type="PROSITE" id="PS51206">
    <property type="entry name" value="SF3_HELICASE_1"/>
    <property type="match status" value="1"/>
</dbReference>
<dbReference type="Gene3D" id="3.40.50.300">
    <property type="entry name" value="P-loop containing nucleotide triphosphate hydrolases"/>
    <property type="match status" value="1"/>
</dbReference>
<keyword evidence="3" id="KW-0347">Helicase</keyword>
<evidence type="ECO:0000256" key="1">
    <source>
        <dbReference type="ARBA" id="ARBA00022741"/>
    </source>
</evidence>
<dbReference type="Pfam" id="PF19263">
    <property type="entry name" value="DUF5906"/>
    <property type="match status" value="1"/>
</dbReference>
<keyword evidence="4" id="KW-0067">ATP-binding</keyword>
<dbReference type="GO" id="GO:0016787">
    <property type="term" value="F:hydrolase activity"/>
    <property type="evidence" value="ECO:0007669"/>
    <property type="project" value="UniProtKB-KW"/>
</dbReference>
<keyword evidence="2" id="KW-0378">Hydrolase</keyword>
<dbReference type="Pfam" id="PF08706">
    <property type="entry name" value="D5_N"/>
    <property type="match status" value="1"/>
</dbReference>
<dbReference type="PANTHER" id="PTHR35372">
    <property type="entry name" value="ATP BINDING PROTEIN-RELATED"/>
    <property type="match status" value="1"/>
</dbReference>
<gene>
    <name evidence="7" type="ORF">NW112_03780</name>
</gene>
<dbReference type="GO" id="GO:0004386">
    <property type="term" value="F:helicase activity"/>
    <property type="evidence" value="ECO:0007669"/>
    <property type="project" value="UniProtKB-KW"/>
</dbReference>
<evidence type="ECO:0000313" key="8">
    <source>
        <dbReference type="Proteomes" id="UP001081438"/>
    </source>
</evidence>
<evidence type="ECO:0000256" key="5">
    <source>
        <dbReference type="SAM" id="Coils"/>
    </source>
</evidence>
<dbReference type="InterPro" id="IPR027417">
    <property type="entry name" value="P-loop_NTPase"/>
</dbReference>
<accession>A0A9Q4D5Z9</accession>
<evidence type="ECO:0000313" key="7">
    <source>
        <dbReference type="EMBL" id="MCY1594347.1"/>
    </source>
</evidence>
<dbReference type="InterPro" id="IPR051620">
    <property type="entry name" value="ORF904-like_C"/>
</dbReference>
<dbReference type="Proteomes" id="UP001081438">
    <property type="component" value="Unassembled WGS sequence"/>
</dbReference>
<evidence type="ECO:0000259" key="6">
    <source>
        <dbReference type="PROSITE" id="PS51206"/>
    </source>
</evidence>
<proteinExistence type="predicted"/>
<reference evidence="7" key="1">
    <citation type="journal article" date="2022" name="Int. J. Mol. Sci.">
        <title>Phenotypic and genotypic virulence characterisation of Staphylococcus pettenkoferi strains isolated from human bloodstream and diabetic foot infections.</title>
        <authorList>
            <person name="Magnan C."/>
        </authorList>
    </citation>
    <scope>NUCLEOTIDE SEQUENCE</scope>
    <source>
        <strain evidence="7">NSP020P</strain>
    </source>
</reference>
<sequence>MAIKEKDKIIEVNTLEIPEELKELPQWVLWRAEWDNKKQEYKKVPYSYAGYKASSTNSDTWTVFDAIYNIYEQNNSYDGIGFMLSNNDNYAVLDIDNVIDENGQIISDLANSDLALDMIQLTYCETSPSRTGLHCFFKGELPEQRKKKRSDLDIELYDNARFMTVTGESIGQPEICDEQEILNNLVERFFKEEQNFETTLTYDPNHKSELSDEEVIDLMLKSKQKDKISDLLEGNFEKHFASPSEAVQSLLHYLAFYTNKDKQQMERIFLNYNNLTDKWNSKRGNTTWGQLELNKAVNNQNEVYKKSTTKNVKELLKELRKEELQHMREVWEKEKEKGEAFGRPPQTIKPIRCAYLLNEHLNFILFDMDEDTKLAFYMENEGIYTQNYTYIRRVISWLEPKHNKRKADDVIYHLIHNFAQVTPRTNDPDLIPVNNGVYNRQTKTLEPFTPKYVFTTKISTNYVENAPSPVIDGWTFDEWLYEIACADREVYTLLWQVINDSLNGNYTRKKAIFFVGDGNNAKGTFQVMLSNLIGFDNVASLKVNEFDQEFKLGVLEGKTLVIGDDVPVGVNIEDSSNFNSVVTGDSVLVNIKNKQPYRTVYRCTVIQSTNGMPRFKNKTGGTNRRLLIVPFNADFNGEKENPDIKEKYLNDKKVLEYILYKAINMDFKKFIIPQVSAQMLEEYKQDNDPVYDFKVVEFDTWNVDKVTQAVVYYRYKLFCENSGYRPLSERKFYKTFEQHLSKKWKKDRARYYSVSDLQSKVGYFEPTLLPHGEPKQSYIKVV</sequence>
<dbReference type="InterPro" id="IPR014818">
    <property type="entry name" value="Phage/plasmid_primase_P4_C"/>
</dbReference>
<feature type="domain" description="SF3 helicase" evidence="6">
    <location>
        <begin position="489"/>
        <end position="644"/>
    </location>
</feature>
<dbReference type="SUPFAM" id="SSF52540">
    <property type="entry name" value="P-loop containing nucleoside triphosphate hydrolases"/>
    <property type="match status" value="1"/>
</dbReference>
<organism evidence="7 8">
    <name type="scientific">Staphylococcus pettenkoferi</name>
    <dbReference type="NCBI Taxonomy" id="170573"/>
    <lineage>
        <taxon>Bacteria</taxon>
        <taxon>Bacillati</taxon>
        <taxon>Bacillota</taxon>
        <taxon>Bacilli</taxon>
        <taxon>Bacillales</taxon>
        <taxon>Staphylococcaceae</taxon>
        <taxon>Staphylococcus</taxon>
    </lineage>
</organism>
<dbReference type="InterPro" id="IPR014015">
    <property type="entry name" value="Helicase_SF3_DNA-vir"/>
</dbReference>
<dbReference type="PANTHER" id="PTHR35372:SF2">
    <property type="entry name" value="SF3 HELICASE DOMAIN-CONTAINING PROTEIN"/>
    <property type="match status" value="1"/>
</dbReference>
<dbReference type="InterPro" id="IPR054468">
    <property type="entry name" value="NrSPol-like_HBD"/>
</dbReference>
<name>A0A9Q4D5Z9_9STAP</name>
<feature type="coiled-coil region" evidence="5">
    <location>
        <begin position="305"/>
        <end position="336"/>
    </location>
</feature>
<evidence type="ECO:0000256" key="4">
    <source>
        <dbReference type="ARBA" id="ARBA00022840"/>
    </source>
</evidence>
<dbReference type="Pfam" id="PF22763">
    <property type="entry name" value="NrS1-1_pol-like_HBD"/>
    <property type="match status" value="1"/>
</dbReference>